<feature type="region of interest" description="Disordered" evidence="1">
    <location>
        <begin position="353"/>
        <end position="374"/>
    </location>
</feature>
<reference evidence="2 3" key="1">
    <citation type="submission" date="2016-01" db="EMBL/GenBank/DDBJ databases">
        <title>High potential of lignocellulose degradation of a new Verrucomicrobia species.</title>
        <authorList>
            <person name="Wang Y."/>
            <person name="Shi Y."/>
            <person name="Qiu Z."/>
            <person name="Liu S."/>
            <person name="Yang H."/>
        </authorList>
    </citation>
    <scope>NUCLEOTIDE SEQUENCE [LARGE SCALE GENOMIC DNA]</scope>
    <source>
        <strain evidence="2 3">TSB47</strain>
    </source>
</reference>
<dbReference type="Proteomes" id="UP000078486">
    <property type="component" value="Unassembled WGS sequence"/>
</dbReference>
<gene>
    <name evidence="2" type="ORF">AW736_21310</name>
</gene>
<sequence length="374" mass="41457">MLFALHLRSVIFAADAPSFAFESRGLSLSDVAGVVGKRYGLSIFFATPEMAARPVHGNLSADSEDDALRVLGFLAGTDYRRQGSVILYGVGVQSWQAVPSGLLTQEQVSRMENASIVGGYALVKGDEITQRNFSDVVERLVSRRSVVAKLLVVDTSGVRADALADLLNHARVDVSLSGPVQSPSFDVVLDFKSILNFLKTDTSSSVLINQEVRLMSGESFNTYNGRVRERPIYVRPEYSESDLVTSYDKTQLGFTFKIDPVCLGDEWLFRYHIEDSDYIEELRRTSFSGVERIREGERKQLVSLRRNMEMKVSRGVPVLRAISKRAFTWATVSSESRSIVVFMEIIKDETADAGRAPARPASDGSSLTLFNNKQ</sequence>
<dbReference type="AlphaFoldDB" id="A0A178IFW3"/>
<comment type="caution">
    <text evidence="2">The sequence shown here is derived from an EMBL/GenBank/DDBJ whole genome shotgun (WGS) entry which is preliminary data.</text>
</comment>
<protein>
    <submittedName>
        <fullName evidence="2">Uncharacterized protein</fullName>
    </submittedName>
</protein>
<evidence type="ECO:0000313" key="2">
    <source>
        <dbReference type="EMBL" id="OAM88047.1"/>
    </source>
</evidence>
<organism evidence="2 3">
    <name type="scientific">Termitidicoccus mucosus</name>
    <dbReference type="NCBI Taxonomy" id="1184151"/>
    <lineage>
        <taxon>Bacteria</taxon>
        <taxon>Pseudomonadati</taxon>
        <taxon>Verrucomicrobiota</taxon>
        <taxon>Opitutia</taxon>
        <taxon>Opitutales</taxon>
        <taxon>Opitutaceae</taxon>
        <taxon>Termitidicoccus</taxon>
    </lineage>
</organism>
<dbReference type="STRING" id="1184151.AW736_21310"/>
<feature type="compositionally biased region" description="Polar residues" evidence="1">
    <location>
        <begin position="363"/>
        <end position="374"/>
    </location>
</feature>
<evidence type="ECO:0000256" key="1">
    <source>
        <dbReference type="SAM" id="MobiDB-lite"/>
    </source>
</evidence>
<dbReference type="EMBL" id="LRRQ01000149">
    <property type="protein sequence ID" value="OAM88047.1"/>
    <property type="molecule type" value="Genomic_DNA"/>
</dbReference>
<keyword evidence="3" id="KW-1185">Reference proteome</keyword>
<name>A0A178IFW3_9BACT</name>
<evidence type="ECO:0000313" key="3">
    <source>
        <dbReference type="Proteomes" id="UP000078486"/>
    </source>
</evidence>
<proteinExistence type="predicted"/>
<accession>A0A178IFW3</accession>